<dbReference type="InterPro" id="IPR003848">
    <property type="entry name" value="DUF218"/>
</dbReference>
<dbReference type="EMBL" id="WJPP01000009">
    <property type="protein sequence ID" value="MRH79169.1"/>
    <property type="molecule type" value="Genomic_DNA"/>
</dbReference>
<dbReference type="PANTHER" id="PTHR30336:SF4">
    <property type="entry name" value="ENVELOPE BIOGENESIS FACTOR ELYC"/>
    <property type="match status" value="1"/>
</dbReference>
<dbReference type="InterPro" id="IPR051599">
    <property type="entry name" value="Cell_Envelope_Assoc"/>
</dbReference>
<name>A0A6N7QUU3_9GAMM</name>
<dbReference type="CDD" id="cd06259">
    <property type="entry name" value="YdcF-like"/>
    <property type="match status" value="1"/>
</dbReference>
<comment type="caution">
    <text evidence="3">The sequence shown here is derived from an EMBL/GenBank/DDBJ whole genome shotgun (WGS) entry which is preliminary data.</text>
</comment>
<dbReference type="RefSeq" id="WP_153720217.1">
    <property type="nucleotide sequence ID" value="NZ_WJPP01000009.1"/>
</dbReference>
<dbReference type="Proteomes" id="UP000433788">
    <property type="component" value="Unassembled WGS sequence"/>
</dbReference>
<dbReference type="PANTHER" id="PTHR30336">
    <property type="entry name" value="INNER MEMBRANE PROTEIN, PROBABLE PERMEASE"/>
    <property type="match status" value="1"/>
</dbReference>
<dbReference type="GO" id="GO:0043164">
    <property type="term" value="P:Gram-negative-bacterium-type cell wall biogenesis"/>
    <property type="evidence" value="ECO:0007669"/>
    <property type="project" value="TreeGrafter"/>
</dbReference>
<feature type="domain" description="DUF218" evidence="2">
    <location>
        <begin position="80"/>
        <end position="246"/>
    </location>
</feature>
<accession>A0A6N7QUU3</accession>
<dbReference type="GO" id="GO:0005886">
    <property type="term" value="C:plasma membrane"/>
    <property type="evidence" value="ECO:0007669"/>
    <property type="project" value="TreeGrafter"/>
</dbReference>
<dbReference type="GO" id="GO:0000270">
    <property type="term" value="P:peptidoglycan metabolic process"/>
    <property type="evidence" value="ECO:0007669"/>
    <property type="project" value="TreeGrafter"/>
</dbReference>
<evidence type="ECO:0000259" key="2">
    <source>
        <dbReference type="Pfam" id="PF02698"/>
    </source>
</evidence>
<dbReference type="Gene3D" id="3.40.50.620">
    <property type="entry name" value="HUPs"/>
    <property type="match status" value="1"/>
</dbReference>
<reference evidence="3 4" key="1">
    <citation type="submission" date="2019-11" db="EMBL/GenBank/DDBJ databases">
        <authorList>
            <person name="Zhang X.Y."/>
        </authorList>
    </citation>
    <scope>NUCLEOTIDE SEQUENCE [LARGE SCALE GENOMIC DNA]</scope>
    <source>
        <strain evidence="3 4">C176</strain>
    </source>
</reference>
<evidence type="ECO:0000256" key="1">
    <source>
        <dbReference type="SAM" id="Phobius"/>
    </source>
</evidence>
<dbReference type="Pfam" id="PF02698">
    <property type="entry name" value="DUF218"/>
    <property type="match status" value="1"/>
</dbReference>
<evidence type="ECO:0000313" key="3">
    <source>
        <dbReference type="EMBL" id="MRH79169.1"/>
    </source>
</evidence>
<organism evidence="3 4">
    <name type="scientific">Spiribacter salilacus</name>
    <dbReference type="NCBI Taxonomy" id="2664894"/>
    <lineage>
        <taxon>Bacteria</taxon>
        <taxon>Pseudomonadati</taxon>
        <taxon>Pseudomonadota</taxon>
        <taxon>Gammaproteobacteria</taxon>
        <taxon>Chromatiales</taxon>
        <taxon>Ectothiorhodospiraceae</taxon>
        <taxon>Spiribacter</taxon>
    </lineage>
</organism>
<keyword evidence="1" id="KW-1133">Transmembrane helix</keyword>
<proteinExistence type="predicted"/>
<keyword evidence="1" id="KW-0472">Membrane</keyword>
<keyword evidence="1" id="KW-0812">Transmembrane</keyword>
<keyword evidence="4" id="KW-1185">Reference proteome</keyword>
<dbReference type="AlphaFoldDB" id="A0A6N7QUU3"/>
<gene>
    <name evidence="3" type="ORF">GH984_10720</name>
</gene>
<evidence type="ECO:0000313" key="4">
    <source>
        <dbReference type="Proteomes" id="UP000433788"/>
    </source>
</evidence>
<sequence length="256" mass="28379">MYDVIKTLSLFAYPLGAFFLLAAVALALRLLARPRGAIAVALFALAWLWVWSMPVTADRLNASLEAQYPYLPVDKVPTADAIVVLGGAFSNDAAWPYPSAGGSIDRYWHGARLYHARRASKLILSGGRHPERPENLSEAEAGREFLLDMGVPDEALLLDNLSRTTHDHIRYLKPMLAEAGIERLLLVTSATHMRRSEAVFRHAGLNVTPVATAFSVPSDPVITLRRYLPSIRGLTGSTRAVHEWVGYGFYWLRGWL</sequence>
<protein>
    <submittedName>
        <fullName evidence="3">YdcF family protein</fullName>
    </submittedName>
</protein>
<feature type="transmembrane region" description="Helical" evidence="1">
    <location>
        <begin position="12"/>
        <end position="31"/>
    </location>
</feature>
<feature type="transmembrane region" description="Helical" evidence="1">
    <location>
        <begin position="38"/>
        <end position="57"/>
    </location>
</feature>
<dbReference type="InterPro" id="IPR014729">
    <property type="entry name" value="Rossmann-like_a/b/a_fold"/>
</dbReference>